<evidence type="ECO:0000313" key="2">
    <source>
        <dbReference type="EMBL" id="GLJ61961.1"/>
    </source>
</evidence>
<comment type="caution">
    <text evidence="2">The sequence shown here is derived from an EMBL/GenBank/DDBJ whole genome shotgun (WGS) entry which is preliminary data.</text>
</comment>
<keyword evidence="1" id="KW-0812">Transmembrane</keyword>
<feature type="transmembrane region" description="Helical" evidence="1">
    <location>
        <begin position="37"/>
        <end position="55"/>
    </location>
</feature>
<evidence type="ECO:0000256" key="1">
    <source>
        <dbReference type="SAM" id="Phobius"/>
    </source>
</evidence>
<protein>
    <submittedName>
        <fullName evidence="2">Uncharacterized protein</fullName>
    </submittedName>
</protein>
<keyword evidence="1" id="KW-1133">Transmembrane helix</keyword>
<proteinExistence type="predicted"/>
<gene>
    <name evidence="2" type="ORF">GCM10017576_20910</name>
</gene>
<sequence>MLRRMSTTRLAALSLVLLAVGIALVVAAGGPPRLLGAVLALVGLAGLITLVLRLIEHLGSRGD</sequence>
<organism evidence="2 3">
    <name type="scientific">Microbacterium barkeri</name>
    <dbReference type="NCBI Taxonomy" id="33917"/>
    <lineage>
        <taxon>Bacteria</taxon>
        <taxon>Bacillati</taxon>
        <taxon>Actinomycetota</taxon>
        <taxon>Actinomycetes</taxon>
        <taxon>Micrococcales</taxon>
        <taxon>Microbacteriaceae</taxon>
        <taxon>Microbacterium</taxon>
    </lineage>
</organism>
<evidence type="ECO:0000313" key="3">
    <source>
        <dbReference type="Proteomes" id="UP001142462"/>
    </source>
</evidence>
<name>A0A9W6LX11_9MICO</name>
<keyword evidence="3" id="KW-1185">Reference proteome</keyword>
<dbReference type="AlphaFoldDB" id="A0A9W6LX11"/>
<keyword evidence="1" id="KW-0472">Membrane</keyword>
<dbReference type="Proteomes" id="UP001142462">
    <property type="component" value="Unassembled WGS sequence"/>
</dbReference>
<reference evidence="2" key="1">
    <citation type="journal article" date="2014" name="Int. J. Syst. Evol. Microbiol.">
        <title>Complete genome sequence of Corynebacterium casei LMG S-19264T (=DSM 44701T), isolated from a smear-ripened cheese.</title>
        <authorList>
            <consortium name="US DOE Joint Genome Institute (JGI-PGF)"/>
            <person name="Walter F."/>
            <person name="Albersmeier A."/>
            <person name="Kalinowski J."/>
            <person name="Ruckert C."/>
        </authorList>
    </citation>
    <scope>NUCLEOTIDE SEQUENCE</scope>
    <source>
        <strain evidence="2">VKM Ac-1020</strain>
    </source>
</reference>
<reference evidence="2" key="2">
    <citation type="submission" date="2023-01" db="EMBL/GenBank/DDBJ databases">
        <authorList>
            <person name="Sun Q."/>
            <person name="Evtushenko L."/>
        </authorList>
    </citation>
    <scope>NUCLEOTIDE SEQUENCE</scope>
    <source>
        <strain evidence="2">VKM Ac-1020</strain>
    </source>
</reference>
<accession>A0A9W6LX11</accession>
<dbReference type="EMBL" id="BSEJ01000009">
    <property type="protein sequence ID" value="GLJ61961.1"/>
    <property type="molecule type" value="Genomic_DNA"/>
</dbReference>